<evidence type="ECO:0000313" key="2">
    <source>
        <dbReference type="Proteomes" id="UP000500956"/>
    </source>
</evidence>
<gene>
    <name evidence="1" type="ORF">CPT_Privateer_139</name>
</gene>
<dbReference type="EMBL" id="MT028297">
    <property type="protein sequence ID" value="QIN94929.1"/>
    <property type="molecule type" value="Genomic_DNA"/>
</dbReference>
<dbReference type="Proteomes" id="UP000500956">
    <property type="component" value="Segment"/>
</dbReference>
<evidence type="ECO:0000313" key="1">
    <source>
        <dbReference type="EMBL" id="QIN94929.1"/>
    </source>
</evidence>
<keyword evidence="2" id="KW-1185">Reference proteome</keyword>
<name>A0A6G8R3Z6_9CAUD</name>
<proteinExistence type="predicted"/>
<sequence>MNINSVDLTNQEIEIKDNNTCFMVEDVDHIHVHPDGACTLLCRFGKSYDLDDDLKSVLSWLKDTGINTNGKFSFKLSAVNPMWSYKGLKLGHIYDAIIKDSVVTLFEDGNKIATDVNMSLICYKVEF</sequence>
<protein>
    <submittedName>
        <fullName evidence="1">Uncharacterized protein</fullName>
    </submittedName>
</protein>
<reference evidence="1 2" key="1">
    <citation type="submission" date="2020-02" db="EMBL/GenBank/DDBJ databases">
        <title>Characterization of Proteus podophage Privateer.</title>
        <authorList>
            <person name="Corban J."/>
            <person name="Ramsey J."/>
        </authorList>
    </citation>
    <scope>NUCLEOTIDE SEQUENCE [LARGE SCALE GENOMIC DNA]</scope>
</reference>
<organism evidence="1 2">
    <name type="scientific">Proteus phage Privateer</name>
    <dbReference type="NCBI Taxonomy" id="2712958"/>
    <lineage>
        <taxon>Viruses</taxon>
        <taxon>Duplodnaviria</taxon>
        <taxon>Heunggongvirae</taxon>
        <taxon>Uroviricota</taxon>
        <taxon>Caudoviricetes</taxon>
        <taxon>Grimontviridae</taxon>
        <taxon>Privateervirus</taxon>
        <taxon>Privateervirus privateer</taxon>
    </lineage>
</organism>
<accession>A0A6G8R3Z6</accession>